<dbReference type="KEGG" id="msf:IT882_10640"/>
<reference evidence="1 2" key="1">
    <citation type="submission" date="2020-11" db="EMBL/GenBank/DDBJ databases">
        <title>Amino acid is mineralized and recycled by bacteria in oceanic microbiome.</title>
        <authorList>
            <person name="Zheng L.Y."/>
        </authorList>
    </citation>
    <scope>NUCLEOTIDE SEQUENCE [LARGE SCALE GENOMIC DNA]</scope>
    <source>
        <strain evidence="1 2">A32-1</strain>
    </source>
</reference>
<dbReference type="EMBL" id="CP064760">
    <property type="protein sequence ID" value="QPE03741.1"/>
    <property type="molecule type" value="Genomic_DNA"/>
</dbReference>
<gene>
    <name evidence="1" type="ORF">IT882_10640</name>
</gene>
<sequence length="53" mass="5329">MKALRTAGMWVGSIAALVAILGILLTELVSLLAAALGAIVKVVPNLSGSAARR</sequence>
<organism evidence="1 2">
    <name type="scientific">Microbacterium schleiferi</name>
    <dbReference type="NCBI Taxonomy" id="69362"/>
    <lineage>
        <taxon>Bacteria</taxon>
        <taxon>Bacillati</taxon>
        <taxon>Actinomycetota</taxon>
        <taxon>Actinomycetes</taxon>
        <taxon>Micrococcales</taxon>
        <taxon>Microbacteriaceae</taxon>
        <taxon>Microbacterium</taxon>
    </lineage>
</organism>
<accession>A0A7S8RGY0</accession>
<name>A0A7S8RGY0_9MICO</name>
<evidence type="ECO:0000313" key="1">
    <source>
        <dbReference type="EMBL" id="QPE03741.1"/>
    </source>
</evidence>
<proteinExistence type="predicted"/>
<keyword evidence="2" id="KW-1185">Reference proteome</keyword>
<protein>
    <submittedName>
        <fullName evidence="1">Uncharacterized protein</fullName>
    </submittedName>
</protein>
<dbReference type="AlphaFoldDB" id="A0A7S8RGY0"/>
<dbReference type="RefSeq" id="WP_195691833.1">
    <property type="nucleotide sequence ID" value="NZ_CP064760.1"/>
</dbReference>
<dbReference type="Proteomes" id="UP000594480">
    <property type="component" value="Chromosome"/>
</dbReference>
<evidence type="ECO:0000313" key="2">
    <source>
        <dbReference type="Proteomes" id="UP000594480"/>
    </source>
</evidence>